<evidence type="ECO:0000256" key="1">
    <source>
        <dbReference type="ARBA" id="ARBA00002530"/>
    </source>
</evidence>
<dbReference type="AlphaFoldDB" id="A0AA88L8N2"/>
<reference evidence="7" key="1">
    <citation type="submission" date="2023-07" db="EMBL/GenBank/DDBJ databases">
        <title>Chromosome-level genome assembly of Artemia franciscana.</title>
        <authorList>
            <person name="Jo E."/>
        </authorList>
    </citation>
    <scope>NUCLEOTIDE SEQUENCE</scope>
    <source>
        <tissue evidence="7">Whole body</tissue>
    </source>
</reference>
<dbReference type="InterPro" id="IPR036322">
    <property type="entry name" value="WD40_repeat_dom_sf"/>
</dbReference>
<keyword evidence="8" id="KW-1185">Reference proteome</keyword>
<evidence type="ECO:0000256" key="6">
    <source>
        <dbReference type="SAM" id="MobiDB-lite"/>
    </source>
</evidence>
<dbReference type="GO" id="GO:0005634">
    <property type="term" value="C:nucleus"/>
    <property type="evidence" value="ECO:0007669"/>
    <property type="project" value="TreeGrafter"/>
</dbReference>
<name>A0AA88L8N2_ARTSF</name>
<dbReference type="GO" id="GO:0003677">
    <property type="term" value="F:DNA binding"/>
    <property type="evidence" value="ECO:0007669"/>
    <property type="project" value="TreeGrafter"/>
</dbReference>
<proteinExistence type="inferred from homology"/>
<comment type="caution">
    <text evidence="7">The sequence shown here is derived from an EMBL/GenBank/DDBJ whole genome shotgun (WGS) entry which is preliminary data.</text>
</comment>
<gene>
    <name evidence="7" type="ORF">QYM36_003465</name>
</gene>
<dbReference type="EMBL" id="JAVRJZ010000006">
    <property type="protein sequence ID" value="KAK2721197.1"/>
    <property type="molecule type" value="Genomic_DNA"/>
</dbReference>
<organism evidence="7 8">
    <name type="scientific">Artemia franciscana</name>
    <name type="common">Brine shrimp</name>
    <name type="synonym">Artemia sanfranciscana</name>
    <dbReference type="NCBI Taxonomy" id="6661"/>
    <lineage>
        <taxon>Eukaryota</taxon>
        <taxon>Metazoa</taxon>
        <taxon>Ecdysozoa</taxon>
        <taxon>Arthropoda</taxon>
        <taxon>Crustacea</taxon>
        <taxon>Branchiopoda</taxon>
        <taxon>Anostraca</taxon>
        <taxon>Artemiidae</taxon>
        <taxon>Artemia</taxon>
    </lineage>
</organism>
<keyword evidence="4" id="KW-0853">WD repeat</keyword>
<dbReference type="Proteomes" id="UP001187531">
    <property type="component" value="Unassembled WGS sequence"/>
</dbReference>
<dbReference type="SMART" id="SM00320">
    <property type="entry name" value="WD40"/>
    <property type="match status" value="5"/>
</dbReference>
<evidence type="ECO:0000256" key="2">
    <source>
        <dbReference type="ARBA" id="ARBA00005434"/>
    </source>
</evidence>
<feature type="region of interest" description="Disordered" evidence="6">
    <location>
        <begin position="1"/>
        <end position="55"/>
    </location>
</feature>
<evidence type="ECO:0000256" key="3">
    <source>
        <dbReference type="ARBA" id="ARBA00021234"/>
    </source>
</evidence>
<dbReference type="PANTHER" id="PTHR14773:SF0">
    <property type="entry name" value="WD REPEAT-CONTAINING PROTEIN 76"/>
    <property type="match status" value="1"/>
</dbReference>
<dbReference type="InterPro" id="IPR015943">
    <property type="entry name" value="WD40/YVTN_repeat-like_dom_sf"/>
</dbReference>
<accession>A0AA88L8N2</accession>
<dbReference type="SUPFAM" id="SSF50978">
    <property type="entry name" value="WD40 repeat-like"/>
    <property type="match status" value="1"/>
</dbReference>
<keyword evidence="5" id="KW-0677">Repeat</keyword>
<dbReference type="PANTHER" id="PTHR14773">
    <property type="entry name" value="WD REPEAT-CONTAINING PROTEIN 76"/>
    <property type="match status" value="1"/>
</dbReference>
<protein>
    <recommendedName>
        <fullName evidence="3">WD repeat-containing protein 76</fullName>
    </recommendedName>
</protein>
<dbReference type="GO" id="GO:2000001">
    <property type="term" value="P:regulation of DNA damage checkpoint"/>
    <property type="evidence" value="ECO:0007669"/>
    <property type="project" value="TreeGrafter"/>
</dbReference>
<sequence length="546" mass="61199">MEKEEMPESNLNGNETIPKSEEETGGEEAVTPKRRQSRKNTKEPSRKKLKVEEPQISEYEKLILKNIEERKKLLEQFNIKQAKENLKALSPAVLKPKPSPSHTRGFRIKRERSPVPVGPPRRSSRLIERETGMTPVKVEGEDYSEGVAGDLVFTKLKKEEMVDETKTHSLGDVYAGKGDEELTVFLAKLKSNLGDIGSGKGMGSLPLKDFQKKISNFNISDEHVVKITKDRIYSMAVHPSVLRRLVIAGDRKGYVGLWSVDESDDLHNGCRVFYPHRDPINCVSFDKFNHSKFYTTSYDGLFKRADLETGLFEVMYSLSGSKSQRSWTSFHAQKDEHIFYVGRGDGRVAVVDTRQNPDGNTIVGKCYDISVKTVDIHPKMDHIITTSSRTGVVGIFDIRKFSGNKAASLSTFSHKRVCHSAFFSPLSGDYVLSSSADDTIQIHDVSKLEKPASVLSLKHNNFTGRWITPFRPIWHPQREDVFVSGSMRGFTGNRVIEAFSVDGSVLHTFQGDNLTTILPVTAFHPTLEFLVGGSSSGKAYLLEEPK</sequence>
<evidence type="ECO:0000313" key="8">
    <source>
        <dbReference type="Proteomes" id="UP001187531"/>
    </source>
</evidence>
<feature type="compositionally biased region" description="Basic and acidic residues" evidence="6">
    <location>
        <begin position="40"/>
        <end position="55"/>
    </location>
</feature>
<evidence type="ECO:0000313" key="7">
    <source>
        <dbReference type="EMBL" id="KAK2721197.1"/>
    </source>
</evidence>
<evidence type="ECO:0000256" key="5">
    <source>
        <dbReference type="ARBA" id="ARBA00022737"/>
    </source>
</evidence>
<comment type="function">
    <text evidence="1">Specifically binds 5-hydroxymethylcytosine (5hmC), suggesting that it acts as a specific reader of 5hmC.</text>
</comment>
<dbReference type="InterPro" id="IPR050853">
    <property type="entry name" value="WD_repeat_DNA-damage-binding"/>
</dbReference>
<evidence type="ECO:0000256" key="4">
    <source>
        <dbReference type="ARBA" id="ARBA00022574"/>
    </source>
</evidence>
<dbReference type="InterPro" id="IPR001680">
    <property type="entry name" value="WD40_rpt"/>
</dbReference>
<comment type="similarity">
    <text evidence="2">Belongs to the WD repeat DDB2/WDR76 family.</text>
</comment>
<dbReference type="Gene3D" id="2.130.10.10">
    <property type="entry name" value="YVTN repeat-like/Quinoprotein amine dehydrogenase"/>
    <property type="match status" value="1"/>
</dbReference>